<keyword evidence="6" id="KW-0547">Nucleotide-binding</keyword>
<dbReference type="PANTHER" id="PTHR12750:SF10">
    <property type="entry name" value="INOSITOL HEXAKISPHOSPHATE AND DIPHOSPHOINOSITOL-PENTAKISPHOSPHATE KINASE 2"/>
    <property type="match status" value="1"/>
</dbReference>
<reference evidence="13" key="1">
    <citation type="submission" date="2011-08" db="EMBL/GenBank/DDBJ databases">
        <title>The draft genome of Latimeria chalumnae.</title>
        <authorList>
            <person name="Di Palma F."/>
            <person name="Alfoldi J."/>
            <person name="Johnson J."/>
            <person name="Berlin A."/>
            <person name="Gnerre S."/>
            <person name="Jaffe D."/>
            <person name="MacCallum I."/>
            <person name="Young S."/>
            <person name="Walker B.J."/>
            <person name="Lander E."/>
            <person name="Lindblad-Toh K."/>
        </authorList>
    </citation>
    <scope>NUCLEOTIDE SEQUENCE [LARGE SCALE GENOMIC DNA]</scope>
    <source>
        <strain evidence="13">Wild caught</strain>
    </source>
</reference>
<dbReference type="GO" id="GO:0033857">
    <property type="term" value="F:5-diphosphoinositol pentakisphosphate 1-kinase activity"/>
    <property type="evidence" value="ECO:0007669"/>
    <property type="project" value="TreeGrafter"/>
</dbReference>
<evidence type="ECO:0000256" key="3">
    <source>
        <dbReference type="ARBA" id="ARBA00012893"/>
    </source>
</evidence>
<dbReference type="InParanoid" id="H2ZSV8"/>
<accession>H2ZSV8</accession>
<dbReference type="SUPFAM" id="SSF53254">
    <property type="entry name" value="Phosphoglycerate mutase-like"/>
    <property type="match status" value="1"/>
</dbReference>
<dbReference type="CDD" id="cd07061">
    <property type="entry name" value="HP_HAP_like"/>
    <property type="match status" value="1"/>
</dbReference>
<evidence type="ECO:0000256" key="7">
    <source>
        <dbReference type="ARBA" id="ARBA00022777"/>
    </source>
</evidence>
<dbReference type="EMBL" id="AFYH01269007">
    <property type="status" value="NOT_ANNOTATED_CDS"/>
    <property type="molecule type" value="Genomic_DNA"/>
</dbReference>
<dbReference type="InterPro" id="IPR000560">
    <property type="entry name" value="His_Pase_clade-2"/>
</dbReference>
<evidence type="ECO:0000256" key="2">
    <source>
        <dbReference type="ARBA" id="ARBA00005609"/>
    </source>
</evidence>
<dbReference type="HOGENOM" id="CLU_1049557_0_0_1"/>
<comment type="catalytic activity">
    <reaction evidence="10">
        <text>1D-myo-inositol hexakisphosphate + ATP = 1-diphospho-1D-myo-inositol 2,3,4,5,6-pentakisphosphate + ADP</text>
        <dbReference type="Rhea" id="RHEA:37459"/>
        <dbReference type="ChEBI" id="CHEBI:30616"/>
        <dbReference type="ChEBI" id="CHEBI:58130"/>
        <dbReference type="ChEBI" id="CHEBI:74946"/>
        <dbReference type="ChEBI" id="CHEBI:456216"/>
        <dbReference type="EC" id="2.7.4.24"/>
    </reaction>
    <physiologicalReaction direction="left-to-right" evidence="10">
        <dbReference type="Rhea" id="RHEA:37460"/>
    </physiologicalReaction>
</comment>
<dbReference type="GeneTree" id="ENSGT00390000009048"/>
<evidence type="ECO:0000256" key="10">
    <source>
        <dbReference type="ARBA" id="ARBA00034629"/>
    </source>
</evidence>
<comment type="subcellular location">
    <subcellularLocation>
        <location evidence="1">Cytoplasm</location>
    </subcellularLocation>
</comment>
<name>H2ZSV8_LATCH</name>
<dbReference type="GO" id="GO:0005829">
    <property type="term" value="C:cytosol"/>
    <property type="evidence" value="ECO:0007669"/>
    <property type="project" value="TreeGrafter"/>
</dbReference>
<dbReference type="Proteomes" id="UP000008672">
    <property type="component" value="Unassembled WGS sequence"/>
</dbReference>
<protein>
    <recommendedName>
        <fullName evidence="3">diphosphoinositol-pentakisphosphate 1-kinase</fullName>
        <ecNumber evidence="3">2.7.4.24</ecNumber>
    </recommendedName>
</protein>
<keyword evidence="7" id="KW-0418">Kinase</keyword>
<dbReference type="EC" id="2.7.4.24" evidence="3"/>
<dbReference type="Bgee" id="ENSLACG00000000427">
    <property type="expression patterns" value="Expressed in pectoral fin and 1 other cell type or tissue"/>
</dbReference>
<dbReference type="GO" id="GO:0006020">
    <property type="term" value="P:inositol metabolic process"/>
    <property type="evidence" value="ECO:0007669"/>
    <property type="project" value="TreeGrafter"/>
</dbReference>
<evidence type="ECO:0000313" key="13">
    <source>
        <dbReference type="Proteomes" id="UP000008672"/>
    </source>
</evidence>
<dbReference type="STRING" id="7897.ENSLACP00000000479"/>
<organism evidence="12 13">
    <name type="scientific">Latimeria chalumnae</name>
    <name type="common">Coelacanth</name>
    <dbReference type="NCBI Taxonomy" id="7897"/>
    <lineage>
        <taxon>Eukaryota</taxon>
        <taxon>Metazoa</taxon>
        <taxon>Chordata</taxon>
        <taxon>Craniata</taxon>
        <taxon>Vertebrata</taxon>
        <taxon>Euteleostomi</taxon>
        <taxon>Coelacanthiformes</taxon>
        <taxon>Coelacanthidae</taxon>
        <taxon>Latimeria</taxon>
    </lineage>
</organism>
<evidence type="ECO:0000256" key="5">
    <source>
        <dbReference type="ARBA" id="ARBA00022679"/>
    </source>
</evidence>
<feature type="region of interest" description="Disordered" evidence="11">
    <location>
        <begin position="178"/>
        <end position="225"/>
    </location>
</feature>
<feature type="compositionally biased region" description="Basic and acidic residues" evidence="11">
    <location>
        <begin position="214"/>
        <end position="223"/>
    </location>
</feature>
<dbReference type="InterPro" id="IPR029033">
    <property type="entry name" value="His_PPase_superfam"/>
</dbReference>
<proteinExistence type="inferred from homology"/>
<dbReference type="eggNOG" id="KOG1057">
    <property type="taxonomic scope" value="Eukaryota"/>
</dbReference>
<dbReference type="GO" id="GO:0032958">
    <property type="term" value="P:inositol phosphate biosynthetic process"/>
    <property type="evidence" value="ECO:0007669"/>
    <property type="project" value="TreeGrafter"/>
</dbReference>
<comment type="catalytic activity">
    <reaction evidence="9">
        <text>5-diphospho-1D-myo-inositol 1,2,3,4,6-pentakisphosphate + ATP + H(+) = 1,5-bis(diphospho)-1D-myo-inositol 2,3,4,6-tetrakisphosphate + ADP</text>
        <dbReference type="Rhea" id="RHEA:10276"/>
        <dbReference type="ChEBI" id="CHEBI:15378"/>
        <dbReference type="ChEBI" id="CHEBI:30616"/>
        <dbReference type="ChEBI" id="CHEBI:58628"/>
        <dbReference type="ChEBI" id="CHEBI:77983"/>
        <dbReference type="ChEBI" id="CHEBI:456216"/>
        <dbReference type="EC" id="2.7.4.24"/>
    </reaction>
    <physiologicalReaction direction="left-to-right" evidence="9">
        <dbReference type="Rhea" id="RHEA:10277"/>
    </physiologicalReaction>
</comment>
<dbReference type="Pfam" id="PF00328">
    <property type="entry name" value="His_Phos_2"/>
    <property type="match status" value="1"/>
</dbReference>
<keyword evidence="13" id="KW-1185">Reference proteome</keyword>
<evidence type="ECO:0000256" key="1">
    <source>
        <dbReference type="ARBA" id="ARBA00004496"/>
    </source>
</evidence>
<dbReference type="GO" id="GO:0000828">
    <property type="term" value="F:inositol hexakisphosphate kinase activity"/>
    <property type="evidence" value="ECO:0007669"/>
    <property type="project" value="UniProtKB-ARBA"/>
</dbReference>
<evidence type="ECO:0000256" key="8">
    <source>
        <dbReference type="ARBA" id="ARBA00022840"/>
    </source>
</evidence>
<evidence type="ECO:0000256" key="11">
    <source>
        <dbReference type="SAM" id="MobiDB-lite"/>
    </source>
</evidence>
<dbReference type="PANTHER" id="PTHR12750">
    <property type="entry name" value="DIPHOSPHOINOSITOL PENTAKISPHOSPHATE KINASE"/>
    <property type="match status" value="1"/>
</dbReference>
<dbReference type="Ensembl" id="ENSLACT00000000481.1">
    <property type="protein sequence ID" value="ENSLACP00000000479.1"/>
    <property type="gene ID" value="ENSLACG00000000427.1"/>
</dbReference>
<keyword evidence="5" id="KW-0808">Transferase</keyword>
<dbReference type="InterPro" id="IPR037446">
    <property type="entry name" value="His_Pase_VIP1"/>
</dbReference>
<dbReference type="AlphaFoldDB" id="H2ZSV8"/>
<evidence type="ECO:0000256" key="9">
    <source>
        <dbReference type="ARBA" id="ARBA00033696"/>
    </source>
</evidence>
<comment type="similarity">
    <text evidence="2">Belongs to the histidine acid phosphatase family. VIP1 subfamily.</text>
</comment>
<evidence type="ECO:0000256" key="4">
    <source>
        <dbReference type="ARBA" id="ARBA00022490"/>
    </source>
</evidence>
<keyword evidence="8" id="KW-0067">ATP-binding</keyword>
<evidence type="ECO:0000256" key="6">
    <source>
        <dbReference type="ARBA" id="ARBA00022741"/>
    </source>
</evidence>
<keyword evidence="4" id="KW-0963">Cytoplasm</keyword>
<evidence type="ECO:0000313" key="12">
    <source>
        <dbReference type="Ensembl" id="ENSLACP00000000479.1"/>
    </source>
</evidence>
<reference evidence="12" key="2">
    <citation type="submission" date="2025-08" db="UniProtKB">
        <authorList>
            <consortium name="Ensembl"/>
        </authorList>
    </citation>
    <scope>IDENTIFICATION</scope>
</reference>
<reference evidence="12" key="3">
    <citation type="submission" date="2025-09" db="UniProtKB">
        <authorList>
            <consortium name="Ensembl"/>
        </authorList>
    </citation>
    <scope>IDENTIFICATION</scope>
</reference>
<sequence>MCIQSAVRISFNDIRPSGCVNIQCLLEVSVSSIKVFVIIFPKEYGISKPEKLEIAKGYCIPLIRKIRSDMQRTQDDDTVNKLDPVYSRGVMSPERHVRTRLYFTSESHVHSLLSVLRFGALCDETKDDQWKTAMDYLNFVSELNYMTQIVIMLYEDPNKDPSSEDRFHVELHFSPGAKGCEEDKNLPSGFGYRPASRGNEESKTGSQNDSDEESVMKRDEPDRSVMMFRPMVSDPIYIHRKSPLPRSRKIGSVEVSTCFQCPSFG</sequence>
<dbReference type="GO" id="GO:0005524">
    <property type="term" value="F:ATP binding"/>
    <property type="evidence" value="ECO:0007669"/>
    <property type="project" value="UniProtKB-KW"/>
</dbReference>